<evidence type="ECO:0000256" key="2">
    <source>
        <dbReference type="ARBA" id="ARBA00022741"/>
    </source>
</evidence>
<dbReference type="CDD" id="cd00009">
    <property type="entry name" value="AAA"/>
    <property type="match status" value="1"/>
</dbReference>
<dbReference type="EC" id="3.6.4.-" evidence="9"/>
<evidence type="ECO:0000256" key="7">
    <source>
        <dbReference type="ARBA" id="ARBA00023172"/>
    </source>
</evidence>
<dbReference type="GO" id="GO:0009378">
    <property type="term" value="F:four-way junction helicase activity"/>
    <property type="evidence" value="ECO:0007669"/>
    <property type="project" value="InterPro"/>
</dbReference>
<feature type="region of interest" description="Small ATPAse domain (RuvB-S)" evidence="9">
    <location>
        <begin position="184"/>
        <end position="254"/>
    </location>
</feature>
<evidence type="ECO:0000256" key="6">
    <source>
        <dbReference type="ARBA" id="ARBA00023125"/>
    </source>
</evidence>
<keyword evidence="11" id="KW-0347">Helicase</keyword>
<name>A0A2M7H4B6_9BACT</name>
<feature type="binding site" evidence="9">
    <location>
        <position position="64"/>
    </location>
    <ligand>
        <name>ATP</name>
        <dbReference type="ChEBI" id="CHEBI:30616"/>
    </ligand>
</feature>
<dbReference type="NCBIfam" id="TIGR00635">
    <property type="entry name" value="ruvB"/>
    <property type="match status" value="1"/>
</dbReference>
<evidence type="ECO:0000256" key="9">
    <source>
        <dbReference type="HAMAP-Rule" id="MF_00016"/>
    </source>
</evidence>
<evidence type="ECO:0000313" key="11">
    <source>
        <dbReference type="EMBL" id="PIW37059.1"/>
    </source>
</evidence>
<dbReference type="GO" id="GO:0005737">
    <property type="term" value="C:cytoplasm"/>
    <property type="evidence" value="ECO:0007669"/>
    <property type="project" value="UniProtKB-SubCell"/>
</dbReference>
<evidence type="ECO:0000259" key="10">
    <source>
        <dbReference type="SMART" id="SM00382"/>
    </source>
</evidence>
<evidence type="ECO:0000256" key="4">
    <source>
        <dbReference type="ARBA" id="ARBA00022801"/>
    </source>
</evidence>
<dbReference type="GO" id="GO:0005524">
    <property type="term" value="F:ATP binding"/>
    <property type="evidence" value="ECO:0007669"/>
    <property type="project" value="UniProtKB-UniRule"/>
</dbReference>
<dbReference type="InterPro" id="IPR036388">
    <property type="entry name" value="WH-like_DNA-bd_sf"/>
</dbReference>
<dbReference type="NCBIfam" id="NF000868">
    <property type="entry name" value="PRK00080.1"/>
    <property type="match status" value="1"/>
</dbReference>
<dbReference type="PANTHER" id="PTHR42848:SF1">
    <property type="entry name" value="HOLLIDAY JUNCTION BRANCH MIGRATION COMPLEX SUBUNIT RUVB"/>
    <property type="match status" value="1"/>
</dbReference>
<dbReference type="Gene3D" id="1.10.8.60">
    <property type="match status" value="1"/>
</dbReference>
<dbReference type="PANTHER" id="PTHR42848">
    <property type="match status" value="1"/>
</dbReference>
<dbReference type="Pfam" id="PF05496">
    <property type="entry name" value="RuvB_N"/>
    <property type="match status" value="1"/>
</dbReference>
<reference evidence="11 12" key="1">
    <citation type="submission" date="2017-09" db="EMBL/GenBank/DDBJ databases">
        <title>Depth-based differentiation of microbial function through sediment-hosted aquifers and enrichment of novel symbionts in the deep terrestrial subsurface.</title>
        <authorList>
            <person name="Probst A.J."/>
            <person name="Ladd B."/>
            <person name="Jarett J.K."/>
            <person name="Geller-Mcgrath D.E."/>
            <person name="Sieber C.M."/>
            <person name="Emerson J.B."/>
            <person name="Anantharaman K."/>
            <person name="Thomas B.C."/>
            <person name="Malmstrom R."/>
            <person name="Stieglmeier M."/>
            <person name="Klingl A."/>
            <person name="Woyke T."/>
            <person name="Ryan C.M."/>
            <person name="Banfield J.F."/>
        </authorList>
    </citation>
    <scope>NUCLEOTIDE SEQUENCE [LARGE SCALE GENOMIC DNA]</scope>
    <source>
        <strain evidence="11">CG15_BIG_FIL_POST_REV_8_21_14_020_45_12</strain>
    </source>
</reference>
<dbReference type="Gene3D" id="1.10.10.10">
    <property type="entry name" value="Winged helix-like DNA-binding domain superfamily/Winged helix DNA-binding domain"/>
    <property type="match status" value="1"/>
</dbReference>
<dbReference type="InterPro" id="IPR027417">
    <property type="entry name" value="P-loop_NTPase"/>
</dbReference>
<feature type="region of interest" description="Head domain (RuvB-H)" evidence="9">
    <location>
        <begin position="257"/>
        <end position="340"/>
    </location>
</feature>
<keyword evidence="8 9" id="KW-0234">DNA repair</keyword>
<dbReference type="GO" id="GO:0006310">
    <property type="term" value="P:DNA recombination"/>
    <property type="evidence" value="ECO:0007669"/>
    <property type="project" value="UniProtKB-UniRule"/>
</dbReference>
<dbReference type="Pfam" id="PF05491">
    <property type="entry name" value="WHD_RuvB"/>
    <property type="match status" value="1"/>
</dbReference>
<dbReference type="InterPro" id="IPR003593">
    <property type="entry name" value="AAA+_ATPase"/>
</dbReference>
<keyword evidence="6 9" id="KW-0238">DNA-binding</keyword>
<comment type="function">
    <text evidence="9">The RuvA-RuvB-RuvC complex processes Holliday junction (HJ) DNA during genetic recombination and DNA repair, while the RuvA-RuvB complex plays an important role in the rescue of blocked DNA replication forks via replication fork reversal (RFR). RuvA specifically binds to HJ cruciform DNA, conferring on it an open structure. The RuvB hexamer acts as an ATP-dependent pump, pulling dsDNA into and through the RuvAB complex. RuvB forms 2 homohexamers on either side of HJ DNA bound by 1 or 2 RuvA tetramers; 4 subunits per hexamer contact DNA at a time. Coordinated motions by a converter formed by DNA-disengaged RuvB subunits stimulates ATP hydrolysis and nucleotide exchange. Immobilization of the converter enables RuvB to convert the ATP-contained energy into a lever motion, pulling 2 nucleotides of DNA out of the RuvA tetramer per ATP hydrolyzed, thus driving DNA branch migration. The RuvB motors rotate together with the DNA substrate, which together with the progressing nucleotide cycle form the mechanistic basis for DNA recombination by continuous HJ branch migration. Branch migration allows RuvC to scan DNA until it finds its consensus sequence, where it cleaves and resolves cruciform DNA.</text>
</comment>
<keyword evidence="7 9" id="KW-0233">DNA recombination</keyword>
<feature type="binding site" evidence="9">
    <location>
        <position position="22"/>
    </location>
    <ligand>
        <name>ATP</name>
        <dbReference type="ChEBI" id="CHEBI:30616"/>
    </ligand>
</feature>
<dbReference type="HAMAP" id="MF_00016">
    <property type="entry name" value="DNA_HJ_migration_RuvB"/>
    <property type="match status" value="1"/>
</dbReference>
<keyword evidence="5 9" id="KW-0067">ATP-binding</keyword>
<keyword evidence="2 9" id="KW-0547">Nucleotide-binding</keyword>
<feature type="binding site" evidence="9">
    <location>
        <position position="68"/>
    </location>
    <ligand>
        <name>ATP</name>
        <dbReference type="ChEBI" id="CHEBI:30616"/>
    </ligand>
</feature>
<proteinExistence type="inferred from homology"/>
<keyword evidence="1 9" id="KW-0963">Cytoplasm</keyword>
<feature type="binding site" evidence="9">
    <location>
        <position position="173"/>
    </location>
    <ligand>
        <name>ATP</name>
        <dbReference type="ChEBI" id="CHEBI:30616"/>
    </ligand>
</feature>
<dbReference type="SMART" id="SM00382">
    <property type="entry name" value="AAA"/>
    <property type="match status" value="1"/>
</dbReference>
<comment type="subunit">
    <text evidence="9">Homohexamer. Forms an RuvA(8)-RuvB(12)-Holliday junction (HJ) complex. HJ DNA is sandwiched between 2 RuvA tetramers; dsDNA enters through RuvA and exits via RuvB. An RuvB hexamer assembles on each DNA strand where it exits the tetramer. Each RuvB hexamer is contacted by two RuvA subunits (via domain III) on 2 adjacent RuvB subunits; this complex drives branch migration. In the full resolvosome a probable DNA-RuvA(4)-RuvB(12)-RuvC(2) complex forms which resolves the HJ.</text>
</comment>
<evidence type="ECO:0000313" key="12">
    <source>
        <dbReference type="Proteomes" id="UP000230292"/>
    </source>
</evidence>
<dbReference type="AlphaFoldDB" id="A0A2M7H4B6"/>
<accession>A0A2M7H4B6</accession>
<protein>
    <recommendedName>
        <fullName evidence="9">Holliday junction branch migration complex subunit RuvB</fullName>
        <ecNumber evidence="9">3.6.4.-</ecNumber>
    </recommendedName>
</protein>
<feature type="binding site" evidence="9">
    <location>
        <position position="312"/>
    </location>
    <ligand>
        <name>DNA</name>
        <dbReference type="ChEBI" id="CHEBI:16991"/>
    </ligand>
</feature>
<feature type="binding site" evidence="9">
    <location>
        <begin position="130"/>
        <end position="132"/>
    </location>
    <ligand>
        <name>ATP</name>
        <dbReference type="ChEBI" id="CHEBI:30616"/>
    </ligand>
</feature>
<sequence>MSIEFVTNPHQKEEDKTLDLTLRPGSFGDYIGQETLKQNLQILIQAAKHRQESIEHVLLHGSPGLGKTTLAHIIAKELGANIRVTSGPAIDRAGDLAAILTNLEEGDILFIDEIHRLNKIIEETLYPAMEDFALDLVAGKGAAARTLRLELPKFTIIGATTRMSLISAPLRDRFGAHYKLQFYTDQEISQVVHRSAKILAMQIDEESSSEIARRSRRTPRIANRLLKRVRDYAQVHNGGKVNLEMSKAALELLAIDDLGLDEVDRKLLLTIIEKFDGGPVGLQTLAAATAEEEDTLEEIHEPFLMQIGFLARTPRGRVTTPSAYRHLGLPIPASQNLLAI</sequence>
<dbReference type="InterPro" id="IPR036390">
    <property type="entry name" value="WH_DNA-bd_sf"/>
</dbReference>
<dbReference type="InterPro" id="IPR008823">
    <property type="entry name" value="RuvB_wg_C"/>
</dbReference>
<comment type="subcellular location">
    <subcellularLocation>
        <location evidence="9">Cytoplasm</location>
    </subcellularLocation>
</comment>
<comment type="caution">
    <text evidence="11">The sequence shown here is derived from an EMBL/GenBank/DDBJ whole genome shotgun (WGS) entry which is preliminary data.</text>
</comment>
<comment type="domain">
    <text evidence="9">Has 3 domains, the large (RuvB-L) and small ATPase (RuvB-S) domains and the C-terminal head (RuvB-H) domain. The head domain binds DNA, while the ATPase domains jointly bind ATP, ADP or are empty depending on the state of the subunit in the translocation cycle. During a single DNA translocation step the structure of each domain remains the same, but their relative positions change.</text>
</comment>
<feature type="binding site" evidence="9">
    <location>
        <position position="68"/>
    </location>
    <ligand>
        <name>Mg(2+)</name>
        <dbReference type="ChEBI" id="CHEBI:18420"/>
    </ligand>
</feature>
<comment type="similarity">
    <text evidence="9">Belongs to the RuvB family.</text>
</comment>
<comment type="caution">
    <text evidence="9">Lacks conserved residue(s) required for the propagation of feature annotation.</text>
</comment>
<dbReference type="InterPro" id="IPR004605">
    <property type="entry name" value="DNA_helicase_Holl-junc_RuvB"/>
</dbReference>
<dbReference type="GO" id="GO:0048476">
    <property type="term" value="C:Holliday junction resolvase complex"/>
    <property type="evidence" value="ECO:0007669"/>
    <property type="project" value="UniProtKB-UniRule"/>
</dbReference>
<dbReference type="InterPro" id="IPR041445">
    <property type="entry name" value="AAA_lid_4"/>
</dbReference>
<dbReference type="Gene3D" id="3.40.50.300">
    <property type="entry name" value="P-loop containing nucleotide triphosphate hydrolases"/>
    <property type="match status" value="1"/>
</dbReference>
<keyword evidence="4 9" id="KW-0378">Hydrolase</keyword>
<feature type="binding site" evidence="9">
    <location>
        <position position="23"/>
    </location>
    <ligand>
        <name>ATP</name>
        <dbReference type="ChEBI" id="CHEBI:30616"/>
    </ligand>
</feature>
<dbReference type="Proteomes" id="UP000230292">
    <property type="component" value="Unassembled WGS sequence"/>
</dbReference>
<feature type="binding site" evidence="9">
    <location>
        <position position="317"/>
    </location>
    <ligand>
        <name>DNA</name>
        <dbReference type="ChEBI" id="CHEBI:16991"/>
    </ligand>
</feature>
<dbReference type="SUPFAM" id="SSF46785">
    <property type="entry name" value="Winged helix' DNA-binding domain"/>
    <property type="match status" value="1"/>
</dbReference>
<comment type="catalytic activity">
    <reaction evidence="9">
        <text>ATP + H2O = ADP + phosphate + H(+)</text>
        <dbReference type="Rhea" id="RHEA:13065"/>
        <dbReference type="ChEBI" id="CHEBI:15377"/>
        <dbReference type="ChEBI" id="CHEBI:15378"/>
        <dbReference type="ChEBI" id="CHEBI:30616"/>
        <dbReference type="ChEBI" id="CHEBI:43474"/>
        <dbReference type="ChEBI" id="CHEBI:456216"/>
    </reaction>
</comment>
<dbReference type="Pfam" id="PF17864">
    <property type="entry name" value="AAA_lid_4"/>
    <property type="match status" value="1"/>
</dbReference>
<evidence type="ECO:0000256" key="8">
    <source>
        <dbReference type="ARBA" id="ARBA00023204"/>
    </source>
</evidence>
<gene>
    <name evidence="9" type="primary">ruvB</name>
    <name evidence="11" type="ORF">COW24_02230</name>
</gene>
<feature type="binding site" evidence="9">
    <location>
        <position position="67"/>
    </location>
    <ligand>
        <name>ATP</name>
        <dbReference type="ChEBI" id="CHEBI:30616"/>
    </ligand>
</feature>
<keyword evidence="3 9" id="KW-0227">DNA damage</keyword>
<dbReference type="GO" id="GO:0006281">
    <property type="term" value="P:DNA repair"/>
    <property type="evidence" value="ECO:0007669"/>
    <property type="project" value="UniProtKB-UniRule"/>
</dbReference>
<dbReference type="SUPFAM" id="SSF52540">
    <property type="entry name" value="P-loop containing nucleoside triphosphate hydrolases"/>
    <property type="match status" value="1"/>
</dbReference>
<dbReference type="InterPro" id="IPR008824">
    <property type="entry name" value="RuvB-like_N"/>
</dbReference>
<dbReference type="EMBL" id="PFGC01000028">
    <property type="protein sequence ID" value="PIW37059.1"/>
    <property type="molecule type" value="Genomic_DNA"/>
</dbReference>
<dbReference type="GO" id="GO:0000400">
    <property type="term" value="F:four-way junction DNA binding"/>
    <property type="evidence" value="ECO:0007669"/>
    <property type="project" value="UniProtKB-UniRule"/>
</dbReference>
<evidence type="ECO:0000256" key="3">
    <source>
        <dbReference type="ARBA" id="ARBA00022763"/>
    </source>
</evidence>
<evidence type="ECO:0000256" key="1">
    <source>
        <dbReference type="ARBA" id="ARBA00022490"/>
    </source>
</evidence>
<feature type="domain" description="AAA+ ATPase" evidence="10">
    <location>
        <begin position="53"/>
        <end position="184"/>
    </location>
</feature>
<feature type="binding site" evidence="9">
    <location>
        <position position="220"/>
    </location>
    <ligand>
        <name>ATP</name>
        <dbReference type="ChEBI" id="CHEBI:30616"/>
    </ligand>
</feature>
<dbReference type="GO" id="GO:0016887">
    <property type="term" value="F:ATP hydrolysis activity"/>
    <property type="evidence" value="ECO:0007669"/>
    <property type="project" value="RHEA"/>
</dbReference>
<feature type="binding site" evidence="9">
    <location>
        <position position="69"/>
    </location>
    <ligand>
        <name>ATP</name>
        <dbReference type="ChEBI" id="CHEBI:30616"/>
    </ligand>
</feature>
<organism evidence="11 12">
    <name type="scientific">Candidatus Kerfeldbacteria bacterium CG15_BIG_FIL_POST_REV_8_21_14_020_45_12</name>
    <dbReference type="NCBI Taxonomy" id="2014247"/>
    <lineage>
        <taxon>Bacteria</taxon>
        <taxon>Candidatus Kerfeldiibacteriota</taxon>
    </lineage>
</organism>
<feature type="binding site" evidence="9">
    <location>
        <position position="183"/>
    </location>
    <ligand>
        <name>ATP</name>
        <dbReference type="ChEBI" id="CHEBI:30616"/>
    </ligand>
</feature>
<evidence type="ECO:0000256" key="5">
    <source>
        <dbReference type="ARBA" id="ARBA00022840"/>
    </source>
</evidence>